<reference evidence="3 4" key="1">
    <citation type="submission" date="2018-02" db="EMBL/GenBank/DDBJ databases">
        <title>Novel Leptospira species isolated from soil and water in Japan.</title>
        <authorList>
            <person name="Nakao R."/>
            <person name="Masuzawa T."/>
        </authorList>
    </citation>
    <scope>NUCLEOTIDE SEQUENCE [LARGE SCALE GENOMIC DNA]</scope>
    <source>
        <strain evidence="3 4">E8</strain>
    </source>
</reference>
<dbReference type="PANTHER" id="PTHR34580">
    <property type="match status" value="1"/>
</dbReference>
<dbReference type="Proteomes" id="UP000245076">
    <property type="component" value="Unassembled WGS sequence"/>
</dbReference>
<name>A0A2P2D452_9LEPT</name>
<protein>
    <recommendedName>
        <fullName evidence="5">WYL domain protein</fullName>
    </recommendedName>
</protein>
<keyword evidence="4" id="KW-1185">Reference proteome</keyword>
<proteinExistence type="predicted"/>
<dbReference type="InterPro" id="IPR028349">
    <property type="entry name" value="PafC-like"/>
</dbReference>
<dbReference type="PROSITE" id="PS52050">
    <property type="entry name" value="WYL"/>
    <property type="match status" value="1"/>
</dbReference>
<evidence type="ECO:0000313" key="3">
    <source>
        <dbReference type="EMBL" id="GBF39291.1"/>
    </source>
</evidence>
<sequence length="320" mass="36541">MSGMNPSTKKLQTKLAVIHLLQENKRMSLEDLSKYSGIDDIKDLKKELGKLYMVGSYPYTPDQFVELDYDGETIGIRMPLSLDQGLVLSVKEWATIRKLFLEEDEKETGPSRKKILKSILDKIHTILPSAGIPSENEIRKNIENAISEGKSLQIKYRAQGEAEPESRKVDPWALLSFREEYLIGYCHSRKAPRTFRLDSILQLNPTQENVAEIPDAERKNAISKLKEFVQGGEGDSNFAEIYHTSEVYFNLHSRLHLERTTTKKQIGDTTYYLSKARIRNQDWFLSVLKGFGPNVILHNPPGLKERMTAYWETISSGSSN</sequence>
<evidence type="ECO:0000313" key="4">
    <source>
        <dbReference type="Proteomes" id="UP000245076"/>
    </source>
</evidence>
<dbReference type="PIRSF" id="PIRSF016838">
    <property type="entry name" value="PafC"/>
    <property type="match status" value="1"/>
</dbReference>
<gene>
    <name evidence="3" type="ORF">LPTSP1_22920</name>
</gene>
<dbReference type="InterPro" id="IPR043839">
    <property type="entry name" value="PafC_HTH"/>
</dbReference>
<dbReference type="Pfam" id="PF19187">
    <property type="entry name" value="HTH_PafC"/>
    <property type="match status" value="1"/>
</dbReference>
<evidence type="ECO:0000259" key="2">
    <source>
        <dbReference type="Pfam" id="PF19187"/>
    </source>
</evidence>
<dbReference type="PANTHER" id="PTHR34580:SF1">
    <property type="entry name" value="PROTEIN PAFC"/>
    <property type="match status" value="1"/>
</dbReference>
<feature type="domain" description="WYL" evidence="1">
    <location>
        <begin position="140"/>
        <end position="203"/>
    </location>
</feature>
<evidence type="ECO:0008006" key="5">
    <source>
        <dbReference type="Google" id="ProtNLM"/>
    </source>
</evidence>
<accession>A0A2P2D452</accession>
<organism evidence="3 4">
    <name type="scientific">Leptospira johnsonii</name>
    <dbReference type="NCBI Taxonomy" id="1917820"/>
    <lineage>
        <taxon>Bacteria</taxon>
        <taxon>Pseudomonadati</taxon>
        <taxon>Spirochaetota</taxon>
        <taxon>Spirochaetia</taxon>
        <taxon>Leptospirales</taxon>
        <taxon>Leptospiraceae</taxon>
        <taxon>Leptospira</taxon>
    </lineage>
</organism>
<dbReference type="InterPro" id="IPR026881">
    <property type="entry name" value="WYL_dom"/>
</dbReference>
<dbReference type="AlphaFoldDB" id="A0A2P2D452"/>
<feature type="domain" description="PafC HTH" evidence="2">
    <location>
        <begin position="10"/>
        <end position="123"/>
    </location>
</feature>
<comment type="caution">
    <text evidence="3">The sequence shown here is derived from an EMBL/GenBank/DDBJ whole genome shotgun (WGS) entry which is preliminary data.</text>
</comment>
<dbReference type="Pfam" id="PF13280">
    <property type="entry name" value="WYL"/>
    <property type="match status" value="1"/>
</dbReference>
<evidence type="ECO:0000259" key="1">
    <source>
        <dbReference type="Pfam" id="PF13280"/>
    </source>
</evidence>
<dbReference type="EMBL" id="BFAY01000011">
    <property type="protein sequence ID" value="GBF39291.1"/>
    <property type="molecule type" value="Genomic_DNA"/>
</dbReference>
<dbReference type="InterPro" id="IPR051534">
    <property type="entry name" value="CBASS_pafABC_assoc_protein"/>
</dbReference>